<comment type="caution">
    <text evidence="2">The sequence shown here is derived from an EMBL/GenBank/DDBJ whole genome shotgun (WGS) entry which is preliminary data.</text>
</comment>
<evidence type="ECO:0000313" key="2">
    <source>
        <dbReference type="EMBL" id="TKC18934.1"/>
    </source>
</evidence>
<dbReference type="Proteomes" id="UP000307756">
    <property type="component" value="Unassembled WGS sequence"/>
</dbReference>
<keyword evidence="3" id="KW-1185">Reference proteome</keyword>
<keyword evidence="1" id="KW-0472">Membrane</keyword>
<gene>
    <name evidence="2" type="ORF">FA727_05135</name>
</gene>
<protein>
    <submittedName>
        <fullName evidence="2">Uncharacterized protein</fullName>
    </submittedName>
</protein>
<dbReference type="EMBL" id="SWBM01000001">
    <property type="protein sequence ID" value="TKC18934.1"/>
    <property type="molecule type" value="Genomic_DNA"/>
</dbReference>
<evidence type="ECO:0000256" key="1">
    <source>
        <dbReference type="SAM" id="Phobius"/>
    </source>
</evidence>
<keyword evidence="1" id="KW-0812">Transmembrane</keyword>
<proteinExistence type="predicted"/>
<name>A0A4U1D930_9BACI</name>
<feature type="transmembrane region" description="Helical" evidence="1">
    <location>
        <begin position="56"/>
        <end position="75"/>
    </location>
</feature>
<keyword evidence="1" id="KW-1133">Transmembrane helix</keyword>
<organism evidence="2 3">
    <name type="scientific">Robertmurraya kyonggiensis</name>
    <dbReference type="NCBI Taxonomy" id="1037680"/>
    <lineage>
        <taxon>Bacteria</taxon>
        <taxon>Bacillati</taxon>
        <taxon>Bacillota</taxon>
        <taxon>Bacilli</taxon>
        <taxon>Bacillales</taxon>
        <taxon>Bacillaceae</taxon>
        <taxon>Robertmurraya</taxon>
    </lineage>
</organism>
<evidence type="ECO:0000313" key="3">
    <source>
        <dbReference type="Proteomes" id="UP000307756"/>
    </source>
</evidence>
<accession>A0A4U1D930</accession>
<dbReference type="RefSeq" id="WP_136829666.1">
    <property type="nucleotide sequence ID" value="NZ_SWBM01000001.1"/>
</dbReference>
<dbReference type="AlphaFoldDB" id="A0A4U1D930"/>
<reference evidence="2 3" key="1">
    <citation type="journal article" date="2011" name="J. Microbiol.">
        <title>Bacillus kyonggiensis sp. nov., isolated from soil of a lettuce field.</title>
        <authorList>
            <person name="Dong K."/>
            <person name="Lee S."/>
        </authorList>
    </citation>
    <scope>NUCLEOTIDE SEQUENCE [LARGE SCALE GENOMIC DNA]</scope>
    <source>
        <strain evidence="2 3">NB22</strain>
    </source>
</reference>
<sequence>MKGWICIGVAAILAFSALRLFVHGLGYFDAILDDSFYADFLGHIERISTIGELRKYAYINTGLSIFLALFAVILYRKFLKMVPVIQ</sequence>